<evidence type="ECO:0000259" key="2">
    <source>
        <dbReference type="Pfam" id="PF08484"/>
    </source>
</evidence>
<protein>
    <submittedName>
        <fullName evidence="3">D-mycarose 3-C-methyltransferase</fullName>
    </submittedName>
</protein>
<reference evidence="3 4" key="1">
    <citation type="submission" date="2017-03" db="EMBL/GenBank/DDBJ databases">
        <title>Genomic and clinical evidence uncovers the enterohepatic species Helicobacter valdiviensis as a potential human intestinal pathogen.</title>
        <authorList>
            <person name="Fresia P."/>
            <person name="Jara R."/>
            <person name="Sierra R."/>
            <person name="Ferres I."/>
            <person name="Greif G."/>
            <person name="Iraola G."/>
            <person name="Collado L."/>
        </authorList>
    </citation>
    <scope>NUCLEOTIDE SEQUENCE [LARGE SCALE GENOMIC DNA]</scope>
    <source>
        <strain evidence="3 4">WBE14</strain>
    </source>
</reference>
<keyword evidence="3" id="KW-0489">Methyltransferase</keyword>
<dbReference type="CDD" id="cd02440">
    <property type="entry name" value="AdoMet_MTases"/>
    <property type="match status" value="1"/>
</dbReference>
<evidence type="ECO:0000313" key="4">
    <source>
        <dbReference type="Proteomes" id="UP000249746"/>
    </source>
</evidence>
<dbReference type="Gene3D" id="3.40.50.150">
    <property type="entry name" value="Vaccinia Virus protein VP39"/>
    <property type="match status" value="1"/>
</dbReference>
<feature type="domain" description="C-methyltransferase" evidence="2">
    <location>
        <begin position="365"/>
        <end position="515"/>
    </location>
</feature>
<dbReference type="RefSeq" id="WP_111229358.1">
    <property type="nucleotide sequence ID" value="NZ_NBIU01000005.1"/>
</dbReference>
<dbReference type="Gene3D" id="6.20.50.110">
    <property type="entry name" value="Methyltransferase, zinc-binding domain"/>
    <property type="match status" value="1"/>
</dbReference>
<gene>
    <name evidence="3" type="ORF">B6S12_03100</name>
</gene>
<keyword evidence="4" id="KW-1185">Reference proteome</keyword>
<dbReference type="Pfam" id="PF13489">
    <property type="entry name" value="Methyltransf_23"/>
    <property type="match status" value="1"/>
</dbReference>
<keyword evidence="3" id="KW-0808">Transferase</keyword>
<name>A0A2W6MW53_9HELI</name>
<evidence type="ECO:0000259" key="1">
    <source>
        <dbReference type="Pfam" id="PF08421"/>
    </source>
</evidence>
<dbReference type="InterPro" id="IPR013691">
    <property type="entry name" value="MeTrfase_14"/>
</dbReference>
<dbReference type="PANTHER" id="PTHR43861:SF5">
    <property type="entry name" value="BLL5978 PROTEIN"/>
    <property type="match status" value="1"/>
</dbReference>
<dbReference type="Pfam" id="PF08484">
    <property type="entry name" value="Methyltransf_14"/>
    <property type="match status" value="1"/>
</dbReference>
<proteinExistence type="predicted"/>
<dbReference type="Pfam" id="PF08421">
    <property type="entry name" value="Methyltransf_13"/>
    <property type="match status" value="1"/>
</dbReference>
<dbReference type="InterPro" id="IPR038576">
    <property type="entry name" value="Methyltransf_Zn-bd_dom_put_sf"/>
</dbReference>
<dbReference type="InterPro" id="IPR029063">
    <property type="entry name" value="SAM-dependent_MTases_sf"/>
</dbReference>
<dbReference type="EMBL" id="NBIU01000005">
    <property type="protein sequence ID" value="PZT48637.1"/>
    <property type="molecule type" value="Genomic_DNA"/>
</dbReference>
<dbReference type="OrthoDB" id="9815644at2"/>
<evidence type="ECO:0000313" key="3">
    <source>
        <dbReference type="EMBL" id="PZT48637.1"/>
    </source>
</evidence>
<dbReference type="InterPro" id="IPR013630">
    <property type="entry name" value="Methyltransf_Zn-bd_dom_put"/>
</dbReference>
<dbReference type="Proteomes" id="UP000249746">
    <property type="component" value="Unassembled WGS sequence"/>
</dbReference>
<dbReference type="PANTHER" id="PTHR43861">
    <property type="entry name" value="TRANS-ACONITATE 2-METHYLTRANSFERASE-RELATED"/>
    <property type="match status" value="1"/>
</dbReference>
<dbReference type="SUPFAM" id="SSF53335">
    <property type="entry name" value="S-adenosyl-L-methionine-dependent methyltransferases"/>
    <property type="match status" value="1"/>
</dbReference>
<organism evidence="3 4">
    <name type="scientific">Helicobacter valdiviensis</name>
    <dbReference type="NCBI Taxonomy" id="1458358"/>
    <lineage>
        <taxon>Bacteria</taxon>
        <taxon>Pseudomonadati</taxon>
        <taxon>Campylobacterota</taxon>
        <taxon>Epsilonproteobacteria</taxon>
        <taxon>Campylobacterales</taxon>
        <taxon>Helicobacteraceae</taxon>
        <taxon>Helicobacter</taxon>
    </lineage>
</organism>
<accession>A0A2W6MW53</accession>
<feature type="domain" description="Methyltransferase putative zinc binding" evidence="1">
    <location>
        <begin position="11"/>
        <end position="72"/>
    </location>
</feature>
<dbReference type="GO" id="GO:0032259">
    <property type="term" value="P:methylation"/>
    <property type="evidence" value="ECO:0007669"/>
    <property type="project" value="UniProtKB-KW"/>
</dbReference>
<dbReference type="Gene3D" id="3.40.50.720">
    <property type="entry name" value="NAD(P)-binding Rossmann-like Domain"/>
    <property type="match status" value="1"/>
</dbReference>
<sequence>MQDKIYLIKQCRLCGSEKLKKVITLSKNPVGDRFFFDRNIATSMELHNVEVMLCQNCGQMQLSEVVEPKEIYEQDYLYTTSTSVGLVKHFKESAKEIINRFGLQENSLIIEIGSNEGAMLEAFKSYGMRVLGIDPAKSAVEIAKKRGIDTICGFFTEDLAKEIKKSYGKANIVIANNVIANIPLLQNVILGISKVLCDDGVFVFETSYAQSVLKKHLIDTIYHEHISYFSAKPLGRFFASCNLELFDAEEIWTKGGSLRGYVSKPLCFRKTQRLNDIIKNEESFIFASHIVANSTNLEVLFEEINKLLGEKEEFIFESFYAKSVLEKNLLDMVFLEHINYLYLLPLMEFLQKKNLKLYDAKLIESKGGSIQIKISKDMSKEKSKELLELIESEKEFFKKEDIFANFTNGLERFKNEVRKLALEIKQRQGSIGVYGASVGGVMMVYHLGLADIIDYFLDDNLAKIGKYAPSLGIVVKDSKALENENIKECISVAWRFMDAITNKHKEFLQKGGKFYSLELDKLQVKEYGE</sequence>
<comment type="caution">
    <text evidence="3">The sequence shown here is derived from an EMBL/GenBank/DDBJ whole genome shotgun (WGS) entry which is preliminary data.</text>
</comment>
<dbReference type="AlphaFoldDB" id="A0A2W6MW53"/>
<dbReference type="GO" id="GO:0008168">
    <property type="term" value="F:methyltransferase activity"/>
    <property type="evidence" value="ECO:0007669"/>
    <property type="project" value="UniProtKB-KW"/>
</dbReference>